<gene>
    <name evidence="1" type="ORF">Cgig2_003161</name>
</gene>
<organism evidence="1 2">
    <name type="scientific">Carnegiea gigantea</name>
    <dbReference type="NCBI Taxonomy" id="171969"/>
    <lineage>
        <taxon>Eukaryota</taxon>
        <taxon>Viridiplantae</taxon>
        <taxon>Streptophyta</taxon>
        <taxon>Embryophyta</taxon>
        <taxon>Tracheophyta</taxon>
        <taxon>Spermatophyta</taxon>
        <taxon>Magnoliopsida</taxon>
        <taxon>eudicotyledons</taxon>
        <taxon>Gunneridae</taxon>
        <taxon>Pentapetalae</taxon>
        <taxon>Caryophyllales</taxon>
        <taxon>Cactineae</taxon>
        <taxon>Cactaceae</taxon>
        <taxon>Cactoideae</taxon>
        <taxon>Echinocereeae</taxon>
        <taxon>Carnegiea</taxon>
    </lineage>
</organism>
<name>A0A9Q1K2T0_9CARY</name>
<keyword evidence="2" id="KW-1185">Reference proteome</keyword>
<sequence>MVIFIDKTTNRRCYLHIEPSGNDVTGEEIKLVIRNSITSLYKSNCVGGPLSLSWWSKRNLKTDETFLLSSYVKVKENLPSYRFLHHDIETGHKSWARLPLHGKFSYKPLIRSGILSSIIDAAARGWGGYQFIFDELGMAIGQCTEIFLAAFPSCCYACSCCQLEMLVAYTPTHLVSPHSWHQV</sequence>
<dbReference type="OrthoDB" id="910577at2759"/>
<dbReference type="AlphaFoldDB" id="A0A9Q1K2T0"/>
<protein>
    <submittedName>
        <fullName evidence="1">Uncharacterized protein</fullName>
    </submittedName>
</protein>
<reference evidence="1" key="1">
    <citation type="submission" date="2022-04" db="EMBL/GenBank/DDBJ databases">
        <title>Carnegiea gigantea Genome sequencing and assembly v2.</title>
        <authorList>
            <person name="Copetti D."/>
            <person name="Sanderson M.J."/>
            <person name="Burquez A."/>
            <person name="Wojciechowski M.F."/>
        </authorList>
    </citation>
    <scope>NUCLEOTIDE SEQUENCE</scope>
    <source>
        <strain evidence="1">SGP5-SGP5p</strain>
        <tissue evidence="1">Aerial part</tissue>
    </source>
</reference>
<proteinExistence type="predicted"/>
<evidence type="ECO:0000313" key="2">
    <source>
        <dbReference type="Proteomes" id="UP001153076"/>
    </source>
</evidence>
<comment type="caution">
    <text evidence="1">The sequence shown here is derived from an EMBL/GenBank/DDBJ whole genome shotgun (WGS) entry which is preliminary data.</text>
</comment>
<dbReference type="Proteomes" id="UP001153076">
    <property type="component" value="Unassembled WGS sequence"/>
</dbReference>
<evidence type="ECO:0000313" key="1">
    <source>
        <dbReference type="EMBL" id="KAJ8435739.1"/>
    </source>
</evidence>
<accession>A0A9Q1K2T0</accession>
<dbReference type="EMBL" id="JAKOGI010000390">
    <property type="protein sequence ID" value="KAJ8435739.1"/>
    <property type="molecule type" value="Genomic_DNA"/>
</dbReference>